<evidence type="ECO:0000313" key="10">
    <source>
        <dbReference type="Proteomes" id="UP001629156"/>
    </source>
</evidence>
<evidence type="ECO:0000256" key="2">
    <source>
        <dbReference type="ARBA" id="ARBA00022475"/>
    </source>
</evidence>
<keyword evidence="2" id="KW-1003">Cell membrane</keyword>
<feature type="domain" description="ABC3 transporter permease C-terminal" evidence="7">
    <location>
        <begin position="295"/>
        <end position="404"/>
    </location>
</feature>
<evidence type="ECO:0000256" key="5">
    <source>
        <dbReference type="ARBA" id="ARBA00023136"/>
    </source>
</evidence>
<keyword evidence="5 6" id="KW-0472">Membrane</keyword>
<reference evidence="9 10" key="1">
    <citation type="submission" date="2024-06" db="EMBL/GenBank/DDBJ databases">
        <authorList>
            <person name="Kaempfer P."/>
            <person name="Viver T."/>
        </authorList>
    </citation>
    <scope>NUCLEOTIDE SEQUENCE [LARGE SCALE GENOMIC DNA]</scope>
    <source>
        <strain evidence="9 10">ST-119</strain>
    </source>
</reference>
<dbReference type="EMBL" id="JBELPZ010000007">
    <property type="protein sequence ID" value="MFL9844520.1"/>
    <property type="molecule type" value="Genomic_DNA"/>
</dbReference>
<feature type="domain" description="ABC3 transporter permease C-terminal" evidence="7">
    <location>
        <begin position="690"/>
        <end position="801"/>
    </location>
</feature>
<feature type="domain" description="MacB-like periplasmic core" evidence="8">
    <location>
        <begin position="21"/>
        <end position="232"/>
    </location>
</feature>
<dbReference type="PANTHER" id="PTHR30572">
    <property type="entry name" value="MEMBRANE COMPONENT OF TRANSPORTER-RELATED"/>
    <property type="match status" value="1"/>
</dbReference>
<evidence type="ECO:0000256" key="3">
    <source>
        <dbReference type="ARBA" id="ARBA00022692"/>
    </source>
</evidence>
<dbReference type="InterPro" id="IPR003838">
    <property type="entry name" value="ABC3_permease_C"/>
</dbReference>
<dbReference type="RefSeq" id="WP_408084770.1">
    <property type="nucleotide sequence ID" value="NZ_JBELPZ010000007.1"/>
</dbReference>
<evidence type="ECO:0000256" key="4">
    <source>
        <dbReference type="ARBA" id="ARBA00022989"/>
    </source>
</evidence>
<feature type="transmembrane region" description="Helical" evidence="6">
    <location>
        <begin position="424"/>
        <end position="447"/>
    </location>
</feature>
<evidence type="ECO:0000259" key="7">
    <source>
        <dbReference type="Pfam" id="PF02687"/>
    </source>
</evidence>
<feature type="transmembrane region" description="Helical" evidence="6">
    <location>
        <begin position="286"/>
        <end position="308"/>
    </location>
</feature>
<name>A0ABW8YZD8_9FLAO</name>
<proteinExistence type="predicted"/>
<dbReference type="Pfam" id="PF02687">
    <property type="entry name" value="FtsX"/>
    <property type="match status" value="2"/>
</dbReference>
<comment type="subcellular location">
    <subcellularLocation>
        <location evidence="1">Cell membrane</location>
        <topology evidence="1">Multi-pass membrane protein</topology>
    </subcellularLocation>
</comment>
<protein>
    <submittedName>
        <fullName evidence="9">ABC transporter permease</fullName>
    </submittedName>
</protein>
<evidence type="ECO:0000256" key="1">
    <source>
        <dbReference type="ARBA" id="ARBA00004651"/>
    </source>
</evidence>
<feature type="transmembrane region" description="Helical" evidence="6">
    <location>
        <begin position="380"/>
        <end position="403"/>
    </location>
</feature>
<evidence type="ECO:0000259" key="8">
    <source>
        <dbReference type="Pfam" id="PF12704"/>
    </source>
</evidence>
<dbReference type="Proteomes" id="UP001629156">
    <property type="component" value="Unassembled WGS sequence"/>
</dbReference>
<feature type="transmembrane region" description="Helical" evidence="6">
    <location>
        <begin position="769"/>
        <end position="791"/>
    </location>
</feature>
<dbReference type="InterPro" id="IPR050250">
    <property type="entry name" value="Macrolide_Exporter_MacB"/>
</dbReference>
<evidence type="ECO:0000313" key="9">
    <source>
        <dbReference type="EMBL" id="MFL9844520.1"/>
    </source>
</evidence>
<feature type="transmembrane region" description="Helical" evidence="6">
    <location>
        <begin position="339"/>
        <end position="360"/>
    </location>
</feature>
<dbReference type="Pfam" id="PF12704">
    <property type="entry name" value="MacB_PCD"/>
    <property type="match status" value="2"/>
</dbReference>
<dbReference type="InterPro" id="IPR025857">
    <property type="entry name" value="MacB_PCD"/>
</dbReference>
<keyword evidence="10" id="KW-1185">Reference proteome</keyword>
<organism evidence="9 10">
    <name type="scientific">Flavobacterium rhizosphaerae</name>
    <dbReference type="NCBI Taxonomy" id="3163298"/>
    <lineage>
        <taxon>Bacteria</taxon>
        <taxon>Pseudomonadati</taxon>
        <taxon>Bacteroidota</taxon>
        <taxon>Flavobacteriia</taxon>
        <taxon>Flavobacteriales</taxon>
        <taxon>Flavobacteriaceae</taxon>
        <taxon>Flavobacterium</taxon>
    </lineage>
</organism>
<keyword evidence="3 6" id="KW-0812">Transmembrane</keyword>
<comment type="caution">
    <text evidence="9">The sequence shown here is derived from an EMBL/GenBank/DDBJ whole genome shotgun (WGS) entry which is preliminary data.</text>
</comment>
<feature type="transmembrane region" description="Helical" evidence="6">
    <location>
        <begin position="686"/>
        <end position="710"/>
    </location>
</feature>
<sequence>MIHNWLSLYLYHLKHNKIFNVLNILGLSLGVAGLIFAMLYWNDEHSYNAWNPNKENVFFTVTDLGEDKVWGSSSAPLGPALTASVPQVKEYCYLTGWYESDVLKYKEKKIVLSKVTDAQNNFFNFFPFRFIKGSSSTALNPNSIAISESIAKAIFGDEDPLNKQITYGDKNLVVKGVYSIKGKSSFEPDAVINAIGAKLKETETRWGMFSFGMLIKLKNPADAPLVREKIDALYYENTVKKNIAESGMSKEEYITRYGVTKVSLEQLKDLRLKSKVNDTAEGRGNYQFLLTMMGLSLLILIISIVNYSNLATANAIKRAKEVGIRKILGASKNNIIRQFIFETVITTSFSILCALMIVEISLPYYNIFLGKNIELHENTFYTQLIAIFIIVVLLAGIFPAVYVAKFETIKVLRGNFSRSKKGIWLRNAMLVLQFAVAFFFIIGSYIVHQQIKYVTTKDLGFNGKQIVDVYYRNPYNYREEGYRQKMSRNYSRVKEQMLKIRGVDEVAISSFKIGGGSYQQSTVSYKDISIAIQIMGMDFELPEILKLETVKGRFLSKNIASDTINSVIINETAAKMLNEANPINKYITYQEDKKLKIVGVVKDFHMFGPNIKILPMMLFQYKVENGQLQNCHEIYVKVAPEHMESALAGIEKLWVEEVDPDYAFNYGFVDKNFARSYENYVQQRNVFSLLNVVVILISLFGLFALASFSIQRRMKEIAIRKTLGADTILLLKELTWQYMLFCILGFIIALIPAWILLDKWLDNFAYRITISYAPFITGFLFLLALTLIIVISKAYAATNANVLKYLKYE</sequence>
<dbReference type="PANTHER" id="PTHR30572:SF18">
    <property type="entry name" value="ABC-TYPE MACROLIDE FAMILY EXPORT SYSTEM PERMEASE COMPONENT 2"/>
    <property type="match status" value="1"/>
</dbReference>
<feature type="domain" description="MacB-like periplasmic core" evidence="8">
    <location>
        <begin position="436"/>
        <end position="652"/>
    </location>
</feature>
<evidence type="ECO:0000256" key="6">
    <source>
        <dbReference type="SAM" id="Phobius"/>
    </source>
</evidence>
<accession>A0ABW8YZD8</accession>
<gene>
    <name evidence="9" type="ORF">ABS766_08820</name>
</gene>
<feature type="transmembrane region" description="Helical" evidence="6">
    <location>
        <begin position="738"/>
        <end position="757"/>
    </location>
</feature>
<feature type="transmembrane region" description="Helical" evidence="6">
    <location>
        <begin position="21"/>
        <end position="41"/>
    </location>
</feature>
<keyword evidence="4 6" id="KW-1133">Transmembrane helix</keyword>